<proteinExistence type="inferred from homology"/>
<dbReference type="RefSeq" id="WP_379591294.1">
    <property type="nucleotide sequence ID" value="NZ_JBHTKK010000005.1"/>
</dbReference>
<comment type="caution">
    <text evidence="3">The sequence shown here is derived from an EMBL/GenBank/DDBJ whole genome shotgun (WGS) entry which is preliminary data.</text>
</comment>
<keyword evidence="2 3" id="KW-0560">Oxidoreductase</keyword>
<dbReference type="GO" id="GO:0016491">
    <property type="term" value="F:oxidoreductase activity"/>
    <property type="evidence" value="ECO:0007669"/>
    <property type="project" value="UniProtKB-KW"/>
</dbReference>
<keyword evidence="4" id="KW-1185">Reference proteome</keyword>
<dbReference type="Pfam" id="PF13561">
    <property type="entry name" value="adh_short_C2"/>
    <property type="match status" value="1"/>
</dbReference>
<evidence type="ECO:0000313" key="4">
    <source>
        <dbReference type="Proteomes" id="UP001597041"/>
    </source>
</evidence>
<dbReference type="PRINTS" id="PR00081">
    <property type="entry name" value="GDHRDH"/>
</dbReference>
<accession>A0ABW3NGT0</accession>
<dbReference type="InterPro" id="IPR036291">
    <property type="entry name" value="NAD(P)-bd_dom_sf"/>
</dbReference>
<dbReference type="Gene3D" id="3.40.50.720">
    <property type="entry name" value="NAD(P)-binding Rossmann-like Domain"/>
    <property type="match status" value="1"/>
</dbReference>
<reference evidence="4" key="1">
    <citation type="journal article" date="2019" name="Int. J. Syst. Evol. Microbiol.">
        <title>The Global Catalogue of Microorganisms (GCM) 10K type strain sequencing project: providing services to taxonomists for standard genome sequencing and annotation.</title>
        <authorList>
            <consortium name="The Broad Institute Genomics Platform"/>
            <consortium name="The Broad Institute Genome Sequencing Center for Infectious Disease"/>
            <person name="Wu L."/>
            <person name="Ma J."/>
        </authorList>
    </citation>
    <scope>NUCLEOTIDE SEQUENCE [LARGE SCALE GENOMIC DNA]</scope>
    <source>
        <strain evidence="4">CCUG 56608</strain>
    </source>
</reference>
<comment type="similarity">
    <text evidence="1">Belongs to the short-chain dehydrogenases/reductases (SDR) family.</text>
</comment>
<dbReference type="InterPro" id="IPR020904">
    <property type="entry name" value="Sc_DH/Rdtase_CS"/>
</dbReference>
<gene>
    <name evidence="3" type="ORF">ACFQ19_06680</name>
</gene>
<dbReference type="CDD" id="cd05233">
    <property type="entry name" value="SDR_c"/>
    <property type="match status" value="1"/>
</dbReference>
<name>A0ABW3NGT0_9BACI</name>
<dbReference type="PANTHER" id="PTHR24321:SF8">
    <property type="entry name" value="ESTRADIOL 17-BETA-DEHYDROGENASE 8-RELATED"/>
    <property type="match status" value="1"/>
</dbReference>
<dbReference type="EC" id="1.1.1.-" evidence="3"/>
<dbReference type="SUPFAM" id="SSF51735">
    <property type="entry name" value="NAD(P)-binding Rossmann-fold domains"/>
    <property type="match status" value="1"/>
</dbReference>
<evidence type="ECO:0000256" key="1">
    <source>
        <dbReference type="ARBA" id="ARBA00006484"/>
    </source>
</evidence>
<dbReference type="PANTHER" id="PTHR24321">
    <property type="entry name" value="DEHYDROGENASES, SHORT CHAIN"/>
    <property type="match status" value="1"/>
</dbReference>
<protein>
    <submittedName>
        <fullName evidence="3">SDR family NAD(P)-dependent oxidoreductase</fullName>
        <ecNumber evidence="3">1.1.1.-</ecNumber>
    </submittedName>
</protein>
<evidence type="ECO:0000313" key="3">
    <source>
        <dbReference type="EMBL" id="MFD1065705.1"/>
    </source>
</evidence>
<sequence>MTFENKTFIVTGAGGGMGEETVKLLLDNGANVAGCDLHTDNLSKYKNTNKFIAFKGDLLDEDIVKDIFKETANQFGNIDGLVNIAGIAQSATSIDEVSLDEWQRIMDINTTMMFLTCREASVYMKEKKQGSIINIGSVSATRPRPGLQSYVASKGAVEAFSKALALELAPYQINVNILHPGPSDTTMLGQFSAESASVDQTKKEIFEKSVPLGSLLKPENIAHSIKYLLSDEAKMVTGAVLHVDGGRNI</sequence>
<dbReference type="EMBL" id="JBHTKK010000005">
    <property type="protein sequence ID" value="MFD1065705.1"/>
    <property type="molecule type" value="Genomic_DNA"/>
</dbReference>
<dbReference type="Proteomes" id="UP001597041">
    <property type="component" value="Unassembled WGS sequence"/>
</dbReference>
<dbReference type="InterPro" id="IPR002347">
    <property type="entry name" value="SDR_fam"/>
</dbReference>
<evidence type="ECO:0000256" key="2">
    <source>
        <dbReference type="ARBA" id="ARBA00023002"/>
    </source>
</evidence>
<organism evidence="3 4">
    <name type="scientific">Oceanobacillus locisalsi</name>
    <dbReference type="NCBI Taxonomy" id="546107"/>
    <lineage>
        <taxon>Bacteria</taxon>
        <taxon>Bacillati</taxon>
        <taxon>Bacillota</taxon>
        <taxon>Bacilli</taxon>
        <taxon>Bacillales</taxon>
        <taxon>Bacillaceae</taxon>
        <taxon>Oceanobacillus</taxon>
    </lineage>
</organism>
<dbReference type="PRINTS" id="PR00080">
    <property type="entry name" value="SDRFAMILY"/>
</dbReference>
<dbReference type="PROSITE" id="PS00061">
    <property type="entry name" value="ADH_SHORT"/>
    <property type="match status" value="1"/>
</dbReference>